<dbReference type="SUPFAM" id="SSF103190">
    <property type="entry name" value="Sensory domain-like"/>
    <property type="match status" value="1"/>
</dbReference>
<evidence type="ECO:0000313" key="15">
    <source>
        <dbReference type="Proteomes" id="UP000215596"/>
    </source>
</evidence>
<evidence type="ECO:0000256" key="3">
    <source>
        <dbReference type="ARBA" id="ARBA00022481"/>
    </source>
</evidence>
<dbReference type="Pfam" id="PF00015">
    <property type="entry name" value="MCPsignal"/>
    <property type="match status" value="1"/>
</dbReference>
<evidence type="ECO:0000256" key="5">
    <source>
        <dbReference type="ARBA" id="ARBA00022692"/>
    </source>
</evidence>
<dbReference type="GO" id="GO:0006935">
    <property type="term" value="P:chemotaxis"/>
    <property type="evidence" value="ECO:0007669"/>
    <property type="project" value="UniProtKB-KW"/>
</dbReference>
<keyword evidence="5 11" id="KW-0812">Transmembrane</keyword>
<dbReference type="OrthoDB" id="243053at2"/>
<keyword evidence="4" id="KW-0145">Chemotaxis</keyword>
<dbReference type="InterPro" id="IPR004089">
    <property type="entry name" value="MCPsignal_dom"/>
</dbReference>
<dbReference type="FunFam" id="1.10.287.950:FF:000001">
    <property type="entry name" value="Methyl-accepting chemotaxis sensory transducer"/>
    <property type="match status" value="1"/>
</dbReference>
<evidence type="ECO:0000256" key="9">
    <source>
        <dbReference type="ARBA" id="ARBA00029447"/>
    </source>
</evidence>
<dbReference type="SMART" id="SM00304">
    <property type="entry name" value="HAMP"/>
    <property type="match status" value="1"/>
</dbReference>
<feature type="transmembrane region" description="Helical" evidence="11">
    <location>
        <begin position="291"/>
        <end position="314"/>
    </location>
</feature>
<comment type="subcellular location">
    <subcellularLocation>
        <location evidence="1">Cell membrane</location>
        <topology evidence="1">Multi-pass membrane protein</topology>
    </subcellularLocation>
</comment>
<dbReference type="InterPro" id="IPR029151">
    <property type="entry name" value="Sensor-like_sf"/>
</dbReference>
<evidence type="ECO:0000256" key="11">
    <source>
        <dbReference type="SAM" id="Phobius"/>
    </source>
</evidence>
<dbReference type="Gene3D" id="3.30.450.20">
    <property type="entry name" value="PAS domain"/>
    <property type="match status" value="2"/>
</dbReference>
<dbReference type="PROSITE" id="PS50111">
    <property type="entry name" value="CHEMOTAXIS_TRANSDUC_2"/>
    <property type="match status" value="1"/>
</dbReference>
<evidence type="ECO:0000256" key="2">
    <source>
        <dbReference type="ARBA" id="ARBA00022475"/>
    </source>
</evidence>
<comment type="similarity">
    <text evidence="9">Belongs to the methyl-accepting chemotaxis (MCP) protein family.</text>
</comment>
<feature type="domain" description="HAMP" evidence="13">
    <location>
        <begin position="315"/>
        <end position="367"/>
    </location>
</feature>
<dbReference type="Gene3D" id="1.10.8.500">
    <property type="entry name" value="HAMP domain in histidine kinase"/>
    <property type="match status" value="1"/>
</dbReference>
<comment type="caution">
    <text evidence="14">The sequence shown here is derived from an EMBL/GenBank/DDBJ whole genome shotgun (WGS) entry which is preliminary data.</text>
</comment>
<dbReference type="InterPro" id="IPR033479">
    <property type="entry name" value="dCache_1"/>
</dbReference>
<dbReference type="GO" id="GO:0005886">
    <property type="term" value="C:plasma membrane"/>
    <property type="evidence" value="ECO:0007669"/>
    <property type="project" value="UniProtKB-SubCell"/>
</dbReference>
<dbReference type="PANTHER" id="PTHR32089:SF114">
    <property type="entry name" value="METHYL-ACCEPTING CHEMOTAXIS PROTEIN MCPB"/>
    <property type="match status" value="1"/>
</dbReference>
<feature type="domain" description="Methyl-accepting transducer" evidence="12">
    <location>
        <begin position="386"/>
        <end position="622"/>
    </location>
</feature>
<protein>
    <submittedName>
        <fullName evidence="14">Chemotaxis protein</fullName>
    </submittedName>
</protein>
<dbReference type="PROSITE" id="PS50885">
    <property type="entry name" value="HAMP"/>
    <property type="match status" value="1"/>
</dbReference>
<accession>A0A268ET02</accession>
<evidence type="ECO:0000259" key="12">
    <source>
        <dbReference type="PROSITE" id="PS50111"/>
    </source>
</evidence>
<reference evidence="14 15" key="1">
    <citation type="submission" date="2017-07" db="EMBL/GenBank/DDBJ databases">
        <title>Isolation and whole genome analysis of endospore-forming bacteria from heroin.</title>
        <authorList>
            <person name="Kalinowski J."/>
            <person name="Ahrens B."/>
            <person name="Al-Dilaimi A."/>
            <person name="Winkler A."/>
            <person name="Wibberg D."/>
            <person name="Schleenbecker U."/>
            <person name="Ruckert C."/>
            <person name="Wolfel R."/>
            <person name="Grass G."/>
        </authorList>
    </citation>
    <scope>NUCLEOTIDE SEQUENCE [LARGE SCALE GENOMIC DNA]</scope>
    <source>
        <strain evidence="14 15">7537-G1</strain>
    </source>
</reference>
<gene>
    <name evidence="14" type="ORF">CHH67_12860</name>
</gene>
<dbReference type="InterPro" id="IPR003660">
    <property type="entry name" value="HAMP_dom"/>
</dbReference>
<sequence>MDFGGVRLRNKKWTKFSFKEWNRYGNKLILSFLVILLVPSSVIAFTTYTSVKGMIDTRLLDTAQNNVQMAEESIDQFMSAQMENIDFLSQAIAAGRIKDDHDPDIRQLLDRIQSSKEDVEQTYVGTSTGDFMNSPTTFQNPPDYDPRQRPWYQSAMENQGQIIITDPYISQSSGQVVVTVAKATADERGVVAVNLKLESLTELIGNIKIGEKGYIFLLDQNNHIISHPSVQAGEPLSGEFLEEINRSTSGGFNYKADGEELKYAFHTNGTTGWKIVASMAQSEVTNEVNPIMFTMGIVILVAIAGGGLLIVFMIRSMTKPIHALVQAAEKMSQGDLSHPIDLKRGDELGTLALAFNHMRKNLSHLILQIRDKSLTLAASSEQLTASTEQNTQASEHVSASIQEMTAEIEGQAHRIEESSRMAGEMSASIGHISSSAAEASSTAARAVTVIQEGNEAIATTVEQMHDIKNTVSDLSESIQGLGRFSQEISQIVDVITDIAGQTNLLALNASIEAARAGEGGKGFAVVASEVRKLAEQSTRSAEQIRDMITTIQSVTTKAVDSMNAGTAEVDKGIEVVNHAGESFKNITGYVHSITDQINEITGKIADISAGTEQFVLTFQNVAEIADSTAGAAQTVSASTEEQLASLEEIKGSASSLTEMAEEMQQLVEQFKL</sequence>
<dbReference type="CDD" id="cd12912">
    <property type="entry name" value="PDC2_MCP_like"/>
    <property type="match status" value="1"/>
</dbReference>
<evidence type="ECO:0000313" key="14">
    <source>
        <dbReference type="EMBL" id="PAD76252.1"/>
    </source>
</evidence>
<evidence type="ECO:0000256" key="4">
    <source>
        <dbReference type="ARBA" id="ARBA00022500"/>
    </source>
</evidence>
<keyword evidence="7 11" id="KW-0472">Membrane</keyword>
<dbReference type="EMBL" id="NPBY01000039">
    <property type="protein sequence ID" value="PAD76252.1"/>
    <property type="molecule type" value="Genomic_DNA"/>
</dbReference>
<evidence type="ECO:0000256" key="7">
    <source>
        <dbReference type="ARBA" id="ARBA00023136"/>
    </source>
</evidence>
<organism evidence="14 15">
    <name type="scientific">Paenibacillus campinasensis</name>
    <dbReference type="NCBI Taxonomy" id="66347"/>
    <lineage>
        <taxon>Bacteria</taxon>
        <taxon>Bacillati</taxon>
        <taxon>Bacillota</taxon>
        <taxon>Bacilli</taxon>
        <taxon>Bacillales</taxon>
        <taxon>Paenibacillaceae</taxon>
        <taxon>Paenibacillus</taxon>
    </lineage>
</organism>
<dbReference type="Pfam" id="PF02743">
    <property type="entry name" value="dCache_1"/>
    <property type="match status" value="1"/>
</dbReference>
<evidence type="ECO:0000259" key="13">
    <source>
        <dbReference type="PROSITE" id="PS50885"/>
    </source>
</evidence>
<evidence type="ECO:0000256" key="10">
    <source>
        <dbReference type="PROSITE-ProRule" id="PRU00284"/>
    </source>
</evidence>
<dbReference type="Proteomes" id="UP000215596">
    <property type="component" value="Unassembled WGS sequence"/>
</dbReference>
<dbReference type="CDD" id="cd18773">
    <property type="entry name" value="PDC1_HK_sensor"/>
    <property type="match status" value="1"/>
</dbReference>
<dbReference type="AlphaFoldDB" id="A0A268ET02"/>
<evidence type="ECO:0000256" key="8">
    <source>
        <dbReference type="ARBA" id="ARBA00023224"/>
    </source>
</evidence>
<dbReference type="SMART" id="SM00283">
    <property type="entry name" value="MA"/>
    <property type="match status" value="1"/>
</dbReference>
<dbReference type="CDD" id="cd11386">
    <property type="entry name" value="MCP_signal"/>
    <property type="match status" value="1"/>
</dbReference>
<dbReference type="GO" id="GO:0007165">
    <property type="term" value="P:signal transduction"/>
    <property type="evidence" value="ECO:0007669"/>
    <property type="project" value="UniProtKB-KW"/>
</dbReference>
<dbReference type="SUPFAM" id="SSF58104">
    <property type="entry name" value="Methyl-accepting chemotaxis protein (MCP) signaling domain"/>
    <property type="match status" value="1"/>
</dbReference>
<name>A0A268ET02_9BACL</name>
<keyword evidence="8 10" id="KW-0807">Transducer</keyword>
<proteinExistence type="inferred from homology"/>
<dbReference type="Gene3D" id="1.10.287.950">
    <property type="entry name" value="Methyl-accepting chemotaxis protein"/>
    <property type="match status" value="1"/>
</dbReference>
<dbReference type="Pfam" id="PF00672">
    <property type="entry name" value="HAMP"/>
    <property type="match status" value="1"/>
</dbReference>
<keyword evidence="3" id="KW-0488">Methylation</keyword>
<evidence type="ECO:0000256" key="1">
    <source>
        <dbReference type="ARBA" id="ARBA00004651"/>
    </source>
</evidence>
<evidence type="ECO:0000256" key="6">
    <source>
        <dbReference type="ARBA" id="ARBA00022989"/>
    </source>
</evidence>
<dbReference type="PANTHER" id="PTHR32089">
    <property type="entry name" value="METHYL-ACCEPTING CHEMOTAXIS PROTEIN MCPB"/>
    <property type="match status" value="1"/>
</dbReference>
<keyword evidence="6 11" id="KW-1133">Transmembrane helix</keyword>
<keyword evidence="2" id="KW-1003">Cell membrane</keyword>
<dbReference type="CDD" id="cd06225">
    <property type="entry name" value="HAMP"/>
    <property type="match status" value="1"/>
</dbReference>